<evidence type="ECO:0000256" key="5">
    <source>
        <dbReference type="ARBA" id="ARBA00022737"/>
    </source>
</evidence>
<evidence type="ECO:0000313" key="10">
    <source>
        <dbReference type="WBParaSite" id="HCON_00164910-00001"/>
    </source>
</evidence>
<dbReference type="InterPro" id="IPR015943">
    <property type="entry name" value="WD40/YVTN_repeat-like_dom_sf"/>
</dbReference>
<dbReference type="WBParaSite" id="HCON_00164910-00001">
    <property type="protein sequence ID" value="HCON_00164910-00001"/>
    <property type="gene ID" value="HCON_00164910"/>
</dbReference>
<evidence type="ECO:0000256" key="1">
    <source>
        <dbReference type="ARBA" id="ARBA00004496"/>
    </source>
</evidence>
<evidence type="ECO:0000256" key="7">
    <source>
        <dbReference type="ARBA" id="ARBA00040154"/>
    </source>
</evidence>
<proteinExistence type="inferred from homology"/>
<evidence type="ECO:0000256" key="3">
    <source>
        <dbReference type="ARBA" id="ARBA00022574"/>
    </source>
</evidence>
<evidence type="ECO:0000313" key="9">
    <source>
        <dbReference type="Proteomes" id="UP000025227"/>
    </source>
</evidence>
<dbReference type="OrthoDB" id="5594999at2759"/>
<feature type="transmembrane region" description="Helical" evidence="8">
    <location>
        <begin position="1086"/>
        <end position="1109"/>
    </location>
</feature>
<sequence length="1116" mass="123465">SIMLSNEPKMSICRRLTMEERNGYLLCGHGSCLEIYNLTTAGSKTSIRLLPGEDIHRIQNCEGGVLVLGERSMTYVSDAQLFNEDRKADVPASIYFDDHPLDVTVFDNTQQVALLFGTYSVALYDYEVSPLKLTMKQHVRSERFALILSSILVSSSWDDLVVIAGTMDGEILVTVPSTGPVIRAKFEGHRGMIFGLDLCKDRLYSIADDRCLCVWDAKILDSVPTDSACVKVIKKLDAQFGHAARPYSICHDSDGNIYTAGDDEIVCKWIVEDDCLKMLYQKEVQAGSIRAIRVVDEKLCIASGSGALATVPVNELAEDFEVRCTSIPDLRAFARMRDRIQCLQENSCDEFQRGIRSLARSPLYVTSPIILAYIGDMFCHFFIDERCVWLKCEFGSHILSVTICEKFALVYQTDRTGVLLDVANQETIAVLDFSGILSSYGMKSHIKITSMALIMVEQSMFIMVGTVSGHVFFAKFAANSTDVSMASTRKLNACFEAKAINQVRNYNENIFLLGSNGVLVLCKYDANSSVEVISAGPACPWLRGFTPCSFSPDNKFIFGFHARNFYVVDVRNGDTLCTVPCGGIHRQWYFTFCDNYDVLREGEVRLHRATFDFLRKGSIVSIDLYLKRLPFLEHCVHRTQVVGVCLLDETDETIRAITIGADYFIRFSQMQWKTGAWSILLSLYNPSAPTCVRSSSLPFGGCVIIAGGEKGTVTAWMVGTKALEDGNSYTVRSALYQRSGSSARVVDLDVTQVSNNQHLSAVSYADGQIERLNLYVDEDRGVRLEKEIRYPVLASPNLSIFSKVATWTDVDGTVYLCAASTSGNLFLWKSAEKPEPICTIFVERCGLSALAFLCEGTQRWLAVGSESGTVTVFAIHGATLEKLTTLTYHSATITGVAIQLNGKELQVLSVALDCRFAAYSIDLNTKQASFLHAVPLDVRDPSSLLVTKVPCDFGIIRWPRGQSALRIAAITSEMPLPLRPPTPLIQVSSPTPSEVRFKSPPYIFPPPTSPSSLNEFDPALLREYILRDAILKQQLRIDELSIICGEPKKNSAGKKSGVTLSIDLPSPITRTILGIPSPPPTETEPIGFQFFVVAIASVLVFIFMTYIYVKGFVSSH</sequence>
<evidence type="ECO:0000256" key="4">
    <source>
        <dbReference type="ARBA" id="ARBA00022694"/>
    </source>
</evidence>
<dbReference type="Gene3D" id="2.130.10.10">
    <property type="entry name" value="YVTN repeat-like/Quinoprotein amine dehydrogenase"/>
    <property type="match status" value="2"/>
</dbReference>
<keyword evidence="9" id="KW-1185">Reference proteome</keyword>
<evidence type="ECO:0000256" key="6">
    <source>
        <dbReference type="ARBA" id="ARBA00038255"/>
    </source>
</evidence>
<accession>A0A7I4Z0C5</accession>
<keyword evidence="8" id="KW-1133">Transmembrane helix</keyword>
<keyword evidence="2" id="KW-0963">Cytoplasm</keyword>
<comment type="similarity">
    <text evidence="6">Belongs to the WD repeat WDR6 family.</text>
</comment>
<keyword evidence="3" id="KW-0853">WD repeat</keyword>
<dbReference type="InterPro" id="IPR001680">
    <property type="entry name" value="WD40_rpt"/>
</dbReference>
<keyword evidence="5" id="KW-0677">Repeat</keyword>
<keyword evidence="8" id="KW-0472">Membrane</keyword>
<evidence type="ECO:0000256" key="8">
    <source>
        <dbReference type="SAM" id="Phobius"/>
    </source>
</evidence>
<name>A0A7I4Z0C5_HAECO</name>
<dbReference type="InterPro" id="IPR051973">
    <property type="entry name" value="tRNA_Anticodon_Mtase-Reg"/>
</dbReference>
<dbReference type="Proteomes" id="UP000025227">
    <property type="component" value="Unplaced"/>
</dbReference>
<dbReference type="GO" id="GO:0005737">
    <property type="term" value="C:cytoplasm"/>
    <property type="evidence" value="ECO:0007669"/>
    <property type="project" value="UniProtKB-SubCell"/>
</dbReference>
<dbReference type="SMART" id="SM00320">
    <property type="entry name" value="WD40"/>
    <property type="match status" value="4"/>
</dbReference>
<keyword evidence="8" id="KW-0812">Transmembrane</keyword>
<dbReference type="InterPro" id="IPR036322">
    <property type="entry name" value="WD40_repeat_dom_sf"/>
</dbReference>
<dbReference type="InterPro" id="IPR011047">
    <property type="entry name" value="Quinoprotein_ADH-like_sf"/>
</dbReference>
<dbReference type="SUPFAM" id="SSF50978">
    <property type="entry name" value="WD40 repeat-like"/>
    <property type="match status" value="1"/>
</dbReference>
<reference evidence="10" key="1">
    <citation type="submission" date="2020-12" db="UniProtKB">
        <authorList>
            <consortium name="WormBaseParasite"/>
        </authorList>
    </citation>
    <scope>IDENTIFICATION</scope>
    <source>
        <strain evidence="10">MHco3</strain>
    </source>
</reference>
<evidence type="ECO:0000256" key="2">
    <source>
        <dbReference type="ARBA" id="ARBA00022490"/>
    </source>
</evidence>
<dbReference type="GO" id="GO:0030488">
    <property type="term" value="P:tRNA methylation"/>
    <property type="evidence" value="ECO:0007669"/>
    <property type="project" value="TreeGrafter"/>
</dbReference>
<organism evidence="9 10">
    <name type="scientific">Haemonchus contortus</name>
    <name type="common">Barber pole worm</name>
    <dbReference type="NCBI Taxonomy" id="6289"/>
    <lineage>
        <taxon>Eukaryota</taxon>
        <taxon>Metazoa</taxon>
        <taxon>Ecdysozoa</taxon>
        <taxon>Nematoda</taxon>
        <taxon>Chromadorea</taxon>
        <taxon>Rhabditida</taxon>
        <taxon>Rhabditina</taxon>
        <taxon>Rhabditomorpha</taxon>
        <taxon>Strongyloidea</taxon>
        <taxon>Trichostrongylidae</taxon>
        <taxon>Haemonchus</taxon>
    </lineage>
</organism>
<keyword evidence="4" id="KW-0819">tRNA processing</keyword>
<dbReference type="SUPFAM" id="SSF50998">
    <property type="entry name" value="Quinoprotein alcohol dehydrogenase-like"/>
    <property type="match status" value="1"/>
</dbReference>
<dbReference type="PANTHER" id="PTHR14344">
    <property type="entry name" value="WD REPEAT PROTEIN"/>
    <property type="match status" value="1"/>
</dbReference>
<dbReference type="AlphaFoldDB" id="A0A7I4Z0C5"/>
<comment type="subcellular location">
    <subcellularLocation>
        <location evidence="1">Cytoplasm</location>
    </subcellularLocation>
</comment>
<protein>
    <recommendedName>
        <fullName evidence="7">tRNA (34-2'-O)-methyltransferase regulator WDR6</fullName>
    </recommendedName>
</protein>
<dbReference type="OMA" id="QCYYILD"/>
<dbReference type="PANTHER" id="PTHR14344:SF3">
    <property type="entry name" value="WD REPEAT-CONTAINING PROTEIN 6"/>
    <property type="match status" value="1"/>
</dbReference>